<dbReference type="EMBL" id="SGXA01000002">
    <property type="protein sequence ID" value="RZS71920.1"/>
    <property type="molecule type" value="Genomic_DNA"/>
</dbReference>
<keyword evidence="4" id="KW-1185">Reference proteome</keyword>
<dbReference type="CDD" id="cd05483">
    <property type="entry name" value="retropepsin_like_bacteria"/>
    <property type="match status" value="1"/>
</dbReference>
<dbReference type="Proteomes" id="UP000293874">
    <property type="component" value="Unassembled WGS sequence"/>
</dbReference>
<dbReference type="InterPro" id="IPR034122">
    <property type="entry name" value="Retropepsin-like_bacterial"/>
</dbReference>
<feature type="chain" id="PRO_5020744189" evidence="1">
    <location>
        <begin position="21"/>
        <end position="399"/>
    </location>
</feature>
<dbReference type="Gene3D" id="2.30.42.10">
    <property type="match status" value="1"/>
</dbReference>
<dbReference type="InterPro" id="IPR021109">
    <property type="entry name" value="Peptidase_aspartic_dom_sf"/>
</dbReference>
<protein>
    <submittedName>
        <fullName evidence="3">PDZ domain-containing protein</fullName>
    </submittedName>
</protein>
<dbReference type="PROSITE" id="PS50106">
    <property type="entry name" value="PDZ"/>
    <property type="match status" value="1"/>
</dbReference>
<feature type="signal peptide" evidence="1">
    <location>
        <begin position="1"/>
        <end position="20"/>
    </location>
</feature>
<dbReference type="InterPro" id="IPR041489">
    <property type="entry name" value="PDZ_6"/>
</dbReference>
<dbReference type="SUPFAM" id="SSF50156">
    <property type="entry name" value="PDZ domain-like"/>
    <property type="match status" value="1"/>
</dbReference>
<reference evidence="3 4" key="1">
    <citation type="submission" date="2019-02" db="EMBL/GenBank/DDBJ databases">
        <title>Genomic Encyclopedia of Type Strains, Phase IV (KMG-IV): sequencing the most valuable type-strain genomes for metagenomic binning, comparative biology and taxonomic classification.</title>
        <authorList>
            <person name="Goeker M."/>
        </authorList>
    </citation>
    <scope>NUCLEOTIDE SEQUENCE [LARGE SCALE GENOMIC DNA]</scope>
    <source>
        <strain evidence="3 4">DSM 18116</strain>
    </source>
</reference>
<dbReference type="Gene3D" id="2.40.70.10">
    <property type="entry name" value="Acid Proteases"/>
    <property type="match status" value="2"/>
</dbReference>
<comment type="caution">
    <text evidence="3">The sequence shown here is derived from an EMBL/GenBank/DDBJ whole genome shotgun (WGS) entry which is preliminary data.</text>
</comment>
<sequence>MRRLAIFLLLITLIRSSLPAQEIFSGPPAEEIASFPFRLLTGGIITLKAKVGHYPDTLNFILDTGSGGISLDSSTVDSLKIHATLSDRTIRGIAGIRQVKFVYNQTLHLPGLRVDSLNFHVNDYTVLTSAYGEKIDGIIGYSFLSRYIVKIDYDSSMIHVLTKGSIKYPKGGFLLKTLLVNIPIMQTEIRDARDVASRFYFDTGAGMCLLLSSDFVADSSLIKPRRRWYATQAEGLGGKAPMRQGVIKQVKLGPYKFRNVPTYIFEDEFNVTSYPYLGGLIGNDLLRRFNLIINYERRDIYMTPNSHFKDVFDYSYTGLGMYLVDGEIQIVDIMPGSPAEQAGFQPGDIVLAVGNNFTKNIQAYKNLLQSPGDKLKVLVLRDQGPVVLTLKVKNILTGR</sequence>
<dbReference type="SMART" id="SM00228">
    <property type="entry name" value="PDZ"/>
    <property type="match status" value="1"/>
</dbReference>
<organism evidence="3 4">
    <name type="scientific">Pseudobacter ginsenosidimutans</name>
    <dbReference type="NCBI Taxonomy" id="661488"/>
    <lineage>
        <taxon>Bacteria</taxon>
        <taxon>Pseudomonadati</taxon>
        <taxon>Bacteroidota</taxon>
        <taxon>Chitinophagia</taxon>
        <taxon>Chitinophagales</taxon>
        <taxon>Chitinophagaceae</taxon>
        <taxon>Pseudobacter</taxon>
    </lineage>
</organism>
<dbReference type="RefSeq" id="WP_130542386.1">
    <property type="nucleotide sequence ID" value="NZ_CP042431.1"/>
</dbReference>
<evidence type="ECO:0000313" key="3">
    <source>
        <dbReference type="EMBL" id="RZS71920.1"/>
    </source>
</evidence>
<evidence type="ECO:0000313" key="4">
    <source>
        <dbReference type="Proteomes" id="UP000293874"/>
    </source>
</evidence>
<accession>A0A4Q7MXS7</accession>
<dbReference type="SUPFAM" id="SSF50630">
    <property type="entry name" value="Acid proteases"/>
    <property type="match status" value="2"/>
</dbReference>
<dbReference type="Pfam" id="PF17820">
    <property type="entry name" value="PDZ_6"/>
    <property type="match status" value="1"/>
</dbReference>
<name>A0A4Q7MXS7_9BACT</name>
<gene>
    <name evidence="3" type="ORF">EV199_3833</name>
</gene>
<feature type="domain" description="PDZ" evidence="2">
    <location>
        <begin position="319"/>
        <end position="383"/>
    </location>
</feature>
<proteinExistence type="predicted"/>
<evidence type="ECO:0000256" key="1">
    <source>
        <dbReference type="SAM" id="SignalP"/>
    </source>
</evidence>
<dbReference type="AlphaFoldDB" id="A0A4Q7MXS7"/>
<dbReference type="InterPro" id="IPR001478">
    <property type="entry name" value="PDZ"/>
</dbReference>
<dbReference type="Pfam" id="PF13650">
    <property type="entry name" value="Asp_protease_2"/>
    <property type="match status" value="2"/>
</dbReference>
<dbReference type="InterPro" id="IPR036034">
    <property type="entry name" value="PDZ_sf"/>
</dbReference>
<dbReference type="OrthoDB" id="3521766at2"/>
<evidence type="ECO:0000259" key="2">
    <source>
        <dbReference type="PROSITE" id="PS50106"/>
    </source>
</evidence>
<keyword evidence="1" id="KW-0732">Signal</keyword>